<evidence type="ECO:0000256" key="2">
    <source>
        <dbReference type="ARBA" id="ARBA00023315"/>
    </source>
</evidence>
<dbReference type="GO" id="GO:0016747">
    <property type="term" value="F:acyltransferase activity, transferring groups other than amino-acyl groups"/>
    <property type="evidence" value="ECO:0007669"/>
    <property type="project" value="InterPro"/>
</dbReference>
<accession>A0A1I6Z7I9</accession>
<dbReference type="InterPro" id="IPR016181">
    <property type="entry name" value="Acyl_CoA_acyltransferase"/>
</dbReference>
<evidence type="ECO:0000259" key="3">
    <source>
        <dbReference type="PROSITE" id="PS51186"/>
    </source>
</evidence>
<dbReference type="Gene3D" id="3.40.630.30">
    <property type="match status" value="1"/>
</dbReference>
<evidence type="ECO:0000313" key="5">
    <source>
        <dbReference type="Proteomes" id="UP000183371"/>
    </source>
</evidence>
<name>A0A1I6Z7I9_9HYPH</name>
<keyword evidence="1 4" id="KW-0808">Transferase</keyword>
<organism evidence="4 5">
    <name type="scientific">Pseudovibrio denitrificans</name>
    <dbReference type="NCBI Taxonomy" id="258256"/>
    <lineage>
        <taxon>Bacteria</taxon>
        <taxon>Pseudomonadati</taxon>
        <taxon>Pseudomonadota</taxon>
        <taxon>Alphaproteobacteria</taxon>
        <taxon>Hyphomicrobiales</taxon>
        <taxon>Stappiaceae</taxon>
        <taxon>Pseudovibrio</taxon>
    </lineage>
</organism>
<dbReference type="Pfam" id="PF00583">
    <property type="entry name" value="Acetyltransf_1"/>
    <property type="match status" value="1"/>
</dbReference>
<proteinExistence type="predicted"/>
<dbReference type="SUPFAM" id="SSF55729">
    <property type="entry name" value="Acyl-CoA N-acyltransferases (Nat)"/>
    <property type="match status" value="1"/>
</dbReference>
<dbReference type="InterPro" id="IPR000182">
    <property type="entry name" value="GNAT_dom"/>
</dbReference>
<dbReference type="CDD" id="cd04301">
    <property type="entry name" value="NAT_SF"/>
    <property type="match status" value="1"/>
</dbReference>
<gene>
    <name evidence="4" type="ORF">SAMN05444141_102132</name>
</gene>
<keyword evidence="5" id="KW-1185">Reference proteome</keyword>
<dbReference type="Proteomes" id="UP000183371">
    <property type="component" value="Unassembled WGS sequence"/>
</dbReference>
<dbReference type="PANTHER" id="PTHR43800">
    <property type="entry name" value="PEPTIDYL-LYSINE N-ACETYLTRANSFERASE YJAB"/>
    <property type="match status" value="1"/>
</dbReference>
<protein>
    <submittedName>
        <fullName evidence="4">Acetyltransferase (GNAT) family protein</fullName>
    </submittedName>
</protein>
<evidence type="ECO:0000256" key="1">
    <source>
        <dbReference type="ARBA" id="ARBA00022679"/>
    </source>
</evidence>
<feature type="domain" description="N-acetyltransferase" evidence="3">
    <location>
        <begin position="42"/>
        <end position="196"/>
    </location>
</feature>
<reference evidence="5" key="1">
    <citation type="submission" date="2016-10" db="EMBL/GenBank/DDBJ databases">
        <authorList>
            <person name="Varghese N."/>
            <person name="Submissions S."/>
        </authorList>
    </citation>
    <scope>NUCLEOTIDE SEQUENCE [LARGE SCALE GENOMIC DNA]</scope>
    <source>
        <strain evidence="5">DSM 17465</strain>
    </source>
</reference>
<dbReference type="AlphaFoldDB" id="A0A1I6Z7I9"/>
<dbReference type="PROSITE" id="PS51186">
    <property type="entry name" value="GNAT"/>
    <property type="match status" value="1"/>
</dbReference>
<dbReference type="RefSeq" id="WP_054784905.1">
    <property type="nucleotide sequence ID" value="NZ_FPBD01000002.1"/>
</dbReference>
<keyword evidence="2" id="KW-0012">Acyltransferase</keyword>
<evidence type="ECO:0000313" key="4">
    <source>
        <dbReference type="EMBL" id="SFT58690.1"/>
    </source>
</evidence>
<sequence>MAHIQLDLDGYTDLPEGKIATVVTHLEMLEKPALKPIDRPDLSLQQADKMDPEAYRKLFRRVGEPWLWFARLVMSDEELEATLNKPTNEFYFAMKDGEPVGMVELNVAKEDEVTLSYFGLVPEAVGGGAGRWLMNHAITQAFSRPTVKRFWLHTCTGDSPQALQFYIRSGFKPFKRAIEVADDPRVLGVLDPVSAPHVPFLS</sequence>
<dbReference type="EMBL" id="FPBD01000002">
    <property type="protein sequence ID" value="SFT58690.1"/>
    <property type="molecule type" value="Genomic_DNA"/>
</dbReference>
<dbReference type="PANTHER" id="PTHR43800:SF1">
    <property type="entry name" value="PEPTIDYL-LYSINE N-ACETYLTRANSFERASE YJAB"/>
    <property type="match status" value="1"/>
</dbReference>